<comment type="caution">
    <text evidence="1">The sequence shown here is derived from an EMBL/GenBank/DDBJ whole genome shotgun (WGS) entry which is preliminary data.</text>
</comment>
<feature type="non-terminal residue" evidence="1">
    <location>
        <position position="1"/>
    </location>
</feature>
<name>A0A8T1V9E2_9STRA</name>
<dbReference type="AlphaFoldDB" id="A0A8T1V9E2"/>
<accession>A0A8T1V9E2</accession>
<sequence length="67" mass="7364">EDYMLNTIYCSTLAERRRSAAVVVSLVPVPLARELAPHTQAAYASLRQKAHPFRSQGLAALLAVLAW</sequence>
<keyword evidence="2" id="KW-1185">Reference proteome</keyword>
<evidence type="ECO:0000313" key="2">
    <source>
        <dbReference type="Proteomes" id="UP000694044"/>
    </source>
</evidence>
<organism evidence="1 2">
    <name type="scientific">Phytophthora pseudosyringae</name>
    <dbReference type="NCBI Taxonomy" id="221518"/>
    <lineage>
        <taxon>Eukaryota</taxon>
        <taxon>Sar</taxon>
        <taxon>Stramenopiles</taxon>
        <taxon>Oomycota</taxon>
        <taxon>Peronosporomycetes</taxon>
        <taxon>Peronosporales</taxon>
        <taxon>Peronosporaceae</taxon>
        <taxon>Phytophthora</taxon>
    </lineage>
</organism>
<reference evidence="1" key="1">
    <citation type="submission" date="2021-02" db="EMBL/GenBank/DDBJ databases">
        <authorList>
            <person name="Palmer J.M."/>
        </authorList>
    </citation>
    <scope>NUCLEOTIDE SEQUENCE</scope>
    <source>
        <strain evidence="1">SCRP734</strain>
    </source>
</reference>
<dbReference type="EMBL" id="JAGDFM010000633">
    <property type="protein sequence ID" value="KAG7376718.1"/>
    <property type="molecule type" value="Genomic_DNA"/>
</dbReference>
<evidence type="ECO:0000313" key="1">
    <source>
        <dbReference type="EMBL" id="KAG7376718.1"/>
    </source>
</evidence>
<gene>
    <name evidence="1" type="ORF">PHYPSEUDO_012851</name>
</gene>
<protein>
    <submittedName>
        <fullName evidence="1">Uncharacterized protein</fullName>
    </submittedName>
</protein>
<proteinExistence type="predicted"/>
<dbReference type="Proteomes" id="UP000694044">
    <property type="component" value="Unassembled WGS sequence"/>
</dbReference>